<evidence type="ECO:0000313" key="1">
    <source>
        <dbReference type="EMBL" id="KAG5524889.1"/>
    </source>
</evidence>
<proteinExistence type="predicted"/>
<evidence type="ECO:0000313" key="2">
    <source>
        <dbReference type="Proteomes" id="UP000823749"/>
    </source>
</evidence>
<keyword evidence="2" id="KW-1185">Reference proteome</keyword>
<comment type="caution">
    <text evidence="1">The sequence shown here is derived from an EMBL/GenBank/DDBJ whole genome shotgun (WGS) entry which is preliminary data.</text>
</comment>
<dbReference type="AlphaFoldDB" id="A0AAV6IC12"/>
<dbReference type="Proteomes" id="UP000823749">
    <property type="component" value="Chromosome 11"/>
</dbReference>
<dbReference type="EMBL" id="JACTNZ010000011">
    <property type="protein sequence ID" value="KAG5524889.1"/>
    <property type="molecule type" value="Genomic_DNA"/>
</dbReference>
<organism evidence="1 2">
    <name type="scientific">Rhododendron griersonianum</name>
    <dbReference type="NCBI Taxonomy" id="479676"/>
    <lineage>
        <taxon>Eukaryota</taxon>
        <taxon>Viridiplantae</taxon>
        <taxon>Streptophyta</taxon>
        <taxon>Embryophyta</taxon>
        <taxon>Tracheophyta</taxon>
        <taxon>Spermatophyta</taxon>
        <taxon>Magnoliopsida</taxon>
        <taxon>eudicotyledons</taxon>
        <taxon>Gunneridae</taxon>
        <taxon>Pentapetalae</taxon>
        <taxon>asterids</taxon>
        <taxon>Ericales</taxon>
        <taxon>Ericaceae</taxon>
        <taxon>Ericoideae</taxon>
        <taxon>Rhodoreae</taxon>
        <taxon>Rhododendron</taxon>
    </lineage>
</organism>
<accession>A0AAV6IC12</accession>
<sequence length="134" mass="14912">MEKILSLEFFRFASAVTFPLMWRGVKLKGLIDAAENYHNILAENRKLYNEVQDLKAFVQLLVCHYCPVSAAANVMGSNATTVQFLLLLLVSVRSISAAANAITVQFRSYVMELVCLLLFCYGCCSVRIGACYGQ</sequence>
<name>A0AAV6IC12_9ERIC</name>
<gene>
    <name evidence="1" type="ORF">RHGRI_031534</name>
</gene>
<reference evidence="1" key="1">
    <citation type="submission" date="2020-08" db="EMBL/GenBank/DDBJ databases">
        <title>Plant Genome Project.</title>
        <authorList>
            <person name="Zhang R.-G."/>
        </authorList>
    </citation>
    <scope>NUCLEOTIDE SEQUENCE</scope>
    <source>
        <strain evidence="1">WSP0</strain>
        <tissue evidence="1">Leaf</tissue>
    </source>
</reference>
<protein>
    <submittedName>
        <fullName evidence="1">Uncharacterized protein</fullName>
    </submittedName>
</protein>